<dbReference type="Proteomes" id="UP000254866">
    <property type="component" value="Unassembled WGS sequence"/>
</dbReference>
<dbReference type="RefSeq" id="XP_031864696.1">
    <property type="nucleotide sequence ID" value="XM_032019256.1"/>
</dbReference>
<dbReference type="EMBL" id="NPIC01000017">
    <property type="protein sequence ID" value="RDL30006.1"/>
    <property type="molecule type" value="Genomic_DNA"/>
</dbReference>
<gene>
    <name evidence="1" type="ORF">BP5553_10633</name>
</gene>
<protein>
    <submittedName>
        <fullName evidence="1">Uncharacterized protein</fullName>
    </submittedName>
</protein>
<organism evidence="1 2">
    <name type="scientific">Venustampulla echinocandica</name>
    <dbReference type="NCBI Taxonomy" id="2656787"/>
    <lineage>
        <taxon>Eukaryota</taxon>
        <taxon>Fungi</taxon>
        <taxon>Dikarya</taxon>
        <taxon>Ascomycota</taxon>
        <taxon>Pezizomycotina</taxon>
        <taxon>Leotiomycetes</taxon>
        <taxon>Helotiales</taxon>
        <taxon>Pleuroascaceae</taxon>
        <taxon>Venustampulla</taxon>
    </lineage>
</organism>
<sequence>MSDADRWPADLAVVAMQVSLRDIVVLGLMTGIDIMNVDNGARILEVTGPAGFITSSEQPLLGLLICFSAFLEPPDPSIKYSEVRQYTFEQRDYHKRLVENWRTVERRGIRYIKEANDTKGPVRLVFEDIRGMKHEVSIDDCTTWDDMIKALDEAAIAQSSIIVIGPEGRKVAPKSWEKLIKVVRRGHLKVVVKVGNSYLLVTQLTFYVY</sequence>
<keyword evidence="2" id="KW-1185">Reference proteome</keyword>
<proteinExistence type="predicted"/>
<dbReference type="GeneID" id="43603482"/>
<dbReference type="AlphaFoldDB" id="A0A370T949"/>
<dbReference type="OrthoDB" id="42525at2759"/>
<evidence type="ECO:0000313" key="2">
    <source>
        <dbReference type="Proteomes" id="UP000254866"/>
    </source>
</evidence>
<evidence type="ECO:0000313" key="1">
    <source>
        <dbReference type="EMBL" id="RDL30006.1"/>
    </source>
</evidence>
<reference evidence="1 2" key="1">
    <citation type="journal article" date="2018" name="IMA Fungus">
        <title>IMA Genome-F 9: Draft genome sequence of Annulohypoxylon stygium, Aspergillus mulundensis, Berkeleyomyces basicola (syn. Thielaviopsis basicola), Ceratocystis smalleyi, two Cercospora beticola strains, Coleophoma cylindrospora, Fusarium fracticaudum, Phialophora cf. hyalina, and Morchella septimelata.</title>
        <authorList>
            <person name="Wingfield B.D."/>
            <person name="Bills G.F."/>
            <person name="Dong Y."/>
            <person name="Huang W."/>
            <person name="Nel W.J."/>
            <person name="Swalarsk-Parry B.S."/>
            <person name="Vaghefi N."/>
            <person name="Wilken P.M."/>
            <person name="An Z."/>
            <person name="de Beer Z.W."/>
            <person name="De Vos L."/>
            <person name="Chen L."/>
            <person name="Duong T.A."/>
            <person name="Gao Y."/>
            <person name="Hammerbacher A."/>
            <person name="Kikkert J.R."/>
            <person name="Li Y."/>
            <person name="Li H."/>
            <person name="Li K."/>
            <person name="Li Q."/>
            <person name="Liu X."/>
            <person name="Ma X."/>
            <person name="Naidoo K."/>
            <person name="Pethybridge S.J."/>
            <person name="Sun J."/>
            <person name="Steenkamp E.T."/>
            <person name="van der Nest M.A."/>
            <person name="van Wyk S."/>
            <person name="Wingfield M.J."/>
            <person name="Xiong C."/>
            <person name="Yue Q."/>
            <person name="Zhang X."/>
        </authorList>
    </citation>
    <scope>NUCLEOTIDE SEQUENCE [LARGE SCALE GENOMIC DNA]</scope>
    <source>
        <strain evidence="1 2">BP 5553</strain>
    </source>
</reference>
<name>A0A370T949_9HELO</name>
<accession>A0A370T949</accession>
<comment type="caution">
    <text evidence="1">The sequence shown here is derived from an EMBL/GenBank/DDBJ whole genome shotgun (WGS) entry which is preliminary data.</text>
</comment>